<evidence type="ECO:0000313" key="1">
    <source>
        <dbReference type="EMBL" id="KAF3599236.1"/>
    </source>
</evidence>
<proteinExistence type="predicted"/>
<protein>
    <submittedName>
        <fullName evidence="1">Uncharacterized protein</fullName>
    </submittedName>
</protein>
<gene>
    <name evidence="1" type="ORF">F2Q69_00034318</name>
</gene>
<reference evidence="1" key="1">
    <citation type="submission" date="2019-12" db="EMBL/GenBank/DDBJ databases">
        <title>Genome sequencing and annotation of Brassica cretica.</title>
        <authorList>
            <person name="Studholme D.J."/>
            <person name="Sarris P."/>
        </authorList>
    </citation>
    <scope>NUCLEOTIDE SEQUENCE</scope>
    <source>
        <strain evidence="1">PFS-109/04</strain>
        <tissue evidence="1">Leaf</tissue>
    </source>
</reference>
<organism evidence="1 2">
    <name type="scientific">Brassica cretica</name>
    <name type="common">Mustard</name>
    <dbReference type="NCBI Taxonomy" id="69181"/>
    <lineage>
        <taxon>Eukaryota</taxon>
        <taxon>Viridiplantae</taxon>
        <taxon>Streptophyta</taxon>
        <taxon>Embryophyta</taxon>
        <taxon>Tracheophyta</taxon>
        <taxon>Spermatophyta</taxon>
        <taxon>Magnoliopsida</taxon>
        <taxon>eudicotyledons</taxon>
        <taxon>Gunneridae</taxon>
        <taxon>Pentapetalae</taxon>
        <taxon>rosids</taxon>
        <taxon>malvids</taxon>
        <taxon>Brassicales</taxon>
        <taxon>Brassicaceae</taxon>
        <taxon>Brassiceae</taxon>
        <taxon>Brassica</taxon>
    </lineage>
</organism>
<name>A0A8S9SCH8_BRACR</name>
<dbReference type="AlphaFoldDB" id="A0A8S9SCH8"/>
<accession>A0A8S9SCH8</accession>
<comment type="caution">
    <text evidence="1">The sequence shown here is derived from an EMBL/GenBank/DDBJ whole genome shotgun (WGS) entry which is preliminary data.</text>
</comment>
<dbReference type="Proteomes" id="UP000712600">
    <property type="component" value="Unassembled WGS sequence"/>
</dbReference>
<dbReference type="EMBL" id="QGKX02000004">
    <property type="protein sequence ID" value="KAF3599236.1"/>
    <property type="molecule type" value="Genomic_DNA"/>
</dbReference>
<evidence type="ECO:0000313" key="2">
    <source>
        <dbReference type="Proteomes" id="UP000712600"/>
    </source>
</evidence>
<sequence>MEMREIEVCVGDGDERARGLPEMEMERDGASSIVAAAYPYKSPPTTQKCPEHRGPMVKTVSFLHPDCKFESCMRELLHDVSRHPTRIWAYVLGLICIPGERVYPWTAPCLGD</sequence>